<accession>A0AAW0NJB7</accession>
<organism evidence="12 13">
    <name type="scientific">Mugilogobius chulae</name>
    <name type="common">yellowstripe goby</name>
    <dbReference type="NCBI Taxonomy" id="88201"/>
    <lineage>
        <taxon>Eukaryota</taxon>
        <taxon>Metazoa</taxon>
        <taxon>Chordata</taxon>
        <taxon>Craniata</taxon>
        <taxon>Vertebrata</taxon>
        <taxon>Euteleostomi</taxon>
        <taxon>Actinopterygii</taxon>
        <taxon>Neopterygii</taxon>
        <taxon>Teleostei</taxon>
        <taxon>Neoteleostei</taxon>
        <taxon>Acanthomorphata</taxon>
        <taxon>Gobiaria</taxon>
        <taxon>Gobiiformes</taxon>
        <taxon>Gobioidei</taxon>
        <taxon>Gobiidae</taxon>
        <taxon>Gobionellinae</taxon>
        <taxon>Mugilogobius</taxon>
    </lineage>
</organism>
<evidence type="ECO:0000256" key="7">
    <source>
        <dbReference type="PIRSR" id="PIRSR038001-1"/>
    </source>
</evidence>
<evidence type="ECO:0000256" key="6">
    <source>
        <dbReference type="ARBA" id="ARBA00023145"/>
    </source>
</evidence>
<dbReference type="InterPro" id="IPR033139">
    <property type="entry name" value="Caspase_cys_AS"/>
</dbReference>
<comment type="caution">
    <text evidence="12">The sequence shown here is derived from an EMBL/GenBank/DDBJ whole genome shotgun (WGS) entry which is preliminary data.</text>
</comment>
<dbReference type="PANTHER" id="PTHR10454">
    <property type="entry name" value="CASPASE"/>
    <property type="match status" value="1"/>
</dbReference>
<evidence type="ECO:0000313" key="12">
    <source>
        <dbReference type="EMBL" id="KAK7895224.1"/>
    </source>
</evidence>
<proteinExistence type="inferred from homology"/>
<dbReference type="GO" id="GO:0006915">
    <property type="term" value="P:apoptotic process"/>
    <property type="evidence" value="ECO:0007669"/>
    <property type="project" value="UniProtKB-KW"/>
</dbReference>
<dbReference type="InterPro" id="IPR015917">
    <property type="entry name" value="Pept_C14A"/>
</dbReference>
<dbReference type="AlphaFoldDB" id="A0AAW0NJB7"/>
<evidence type="ECO:0000256" key="8">
    <source>
        <dbReference type="RuleBase" id="RU003971"/>
    </source>
</evidence>
<keyword evidence="5" id="KW-0788">Thiol protease</keyword>
<dbReference type="PANTHER" id="PTHR10454:SF232">
    <property type="entry name" value="AT03047P-RELATED"/>
    <property type="match status" value="1"/>
</dbReference>
<evidence type="ECO:0000256" key="5">
    <source>
        <dbReference type="ARBA" id="ARBA00022807"/>
    </source>
</evidence>
<evidence type="ECO:0000256" key="3">
    <source>
        <dbReference type="ARBA" id="ARBA00022703"/>
    </source>
</evidence>
<feature type="active site" evidence="7">
    <location>
        <position position="143"/>
    </location>
</feature>
<dbReference type="PRINTS" id="PR00376">
    <property type="entry name" value="IL1BCENZYME"/>
</dbReference>
<dbReference type="FunFam" id="3.40.50.1460:FF:000001">
    <property type="entry name" value="Caspase-3 preproprotein"/>
    <property type="match status" value="1"/>
</dbReference>
<dbReference type="PROSITE" id="PS01121">
    <property type="entry name" value="CASPASE_HIS"/>
    <property type="match status" value="1"/>
</dbReference>
<dbReference type="InterPro" id="IPR002138">
    <property type="entry name" value="Pept_C14_p10"/>
</dbReference>
<gene>
    <name evidence="12" type="ORF">WMY93_020549</name>
</gene>
<protein>
    <recommendedName>
        <fullName evidence="14">Caspase-3</fullName>
    </recommendedName>
</protein>
<dbReference type="PROSITE" id="PS50207">
    <property type="entry name" value="CASPASE_P10"/>
    <property type="match status" value="1"/>
</dbReference>
<reference evidence="13" key="1">
    <citation type="submission" date="2024-04" db="EMBL/GenBank/DDBJ databases">
        <title>Salinicola lusitanus LLJ914,a marine bacterium isolated from the Okinawa Trough.</title>
        <authorList>
            <person name="Li J."/>
        </authorList>
    </citation>
    <scope>NUCLEOTIDE SEQUENCE [LARGE SCALE GENOMIC DNA]</scope>
</reference>
<dbReference type="GO" id="GO:0004197">
    <property type="term" value="F:cysteine-type endopeptidase activity"/>
    <property type="evidence" value="ECO:0007669"/>
    <property type="project" value="InterPro"/>
</dbReference>
<dbReference type="InterPro" id="IPR029030">
    <property type="entry name" value="Caspase-like_dom_sf"/>
</dbReference>
<dbReference type="GO" id="GO:0043525">
    <property type="term" value="P:positive regulation of neuron apoptotic process"/>
    <property type="evidence" value="ECO:0007669"/>
    <property type="project" value="TreeGrafter"/>
</dbReference>
<keyword evidence="2" id="KW-0645">Protease</keyword>
<dbReference type="PIRSF" id="PIRSF038001">
    <property type="entry name" value="Caspase_ICE"/>
    <property type="match status" value="1"/>
</dbReference>
<feature type="domain" description="Caspase family p10" evidence="10">
    <location>
        <begin position="211"/>
        <end position="304"/>
    </location>
</feature>
<dbReference type="EMBL" id="JBBPFD010000015">
    <property type="protein sequence ID" value="KAK7895224.1"/>
    <property type="molecule type" value="Genomic_DNA"/>
</dbReference>
<keyword evidence="13" id="KW-1185">Reference proteome</keyword>
<dbReference type="InterPro" id="IPR011600">
    <property type="entry name" value="Pept_C14_caspase"/>
</dbReference>
<keyword evidence="3" id="KW-0053">Apoptosis</keyword>
<evidence type="ECO:0000256" key="2">
    <source>
        <dbReference type="ARBA" id="ARBA00022670"/>
    </source>
</evidence>
<evidence type="ECO:0000256" key="1">
    <source>
        <dbReference type="ARBA" id="ARBA00010134"/>
    </source>
</evidence>
<dbReference type="PROSITE" id="PS50208">
    <property type="entry name" value="CASPASE_P20"/>
    <property type="match status" value="1"/>
</dbReference>
<dbReference type="Pfam" id="PF00656">
    <property type="entry name" value="Peptidase_C14"/>
    <property type="match status" value="1"/>
</dbReference>
<comment type="similarity">
    <text evidence="1 8">Belongs to the peptidase C14A family.</text>
</comment>
<sequence length="304" mass="33836">MAAHGAKIVTEEKKSTTKTDVQNGKDAVDSAPVSQTSSSTVGAAPSTQKKKTETEETYIYQKYKNMGRCVIINNETFQEQTGASTRQGTDVDAKAAKDVFEELGYEVTVYHDRTKKQMRNILRDESDEDHTENSSFVCVILSHGNEEGIFAVDGVVKLDSLTQCFKGDECTSLLGKPKLFFLQACRGQKTDDGVDIIKGDAVDASVPEDTETKSLPKEADFLYAYSTPPGFYAWRSNCDGSWFIQALCESLREFKHLELMNIMTRVNNKVAAHKRSESNSSSFDGKKVVPCITSMLTKDWYFTK</sequence>
<evidence type="ECO:0000259" key="10">
    <source>
        <dbReference type="PROSITE" id="PS50207"/>
    </source>
</evidence>
<dbReference type="Gene3D" id="3.30.70.1470">
    <property type="entry name" value="Caspase-like"/>
    <property type="match status" value="1"/>
</dbReference>
<dbReference type="InterPro" id="IPR016129">
    <property type="entry name" value="Caspase_his_AS"/>
</dbReference>
<keyword evidence="6" id="KW-0865">Zymogen</keyword>
<dbReference type="Proteomes" id="UP001460270">
    <property type="component" value="Unassembled WGS sequence"/>
</dbReference>
<dbReference type="InterPro" id="IPR002398">
    <property type="entry name" value="Pept_C14"/>
</dbReference>
<feature type="compositionally biased region" description="Polar residues" evidence="9">
    <location>
        <begin position="32"/>
        <end position="41"/>
    </location>
</feature>
<evidence type="ECO:0000259" key="11">
    <source>
        <dbReference type="PROSITE" id="PS50208"/>
    </source>
</evidence>
<dbReference type="CDD" id="cd00032">
    <property type="entry name" value="CASc"/>
    <property type="match status" value="1"/>
</dbReference>
<dbReference type="GO" id="GO:0006508">
    <property type="term" value="P:proteolysis"/>
    <property type="evidence" value="ECO:0007669"/>
    <property type="project" value="UniProtKB-KW"/>
</dbReference>
<dbReference type="GO" id="GO:0005737">
    <property type="term" value="C:cytoplasm"/>
    <property type="evidence" value="ECO:0007669"/>
    <property type="project" value="TreeGrafter"/>
</dbReference>
<dbReference type="SMART" id="SM00115">
    <property type="entry name" value="CASc"/>
    <property type="match status" value="1"/>
</dbReference>
<evidence type="ECO:0008006" key="14">
    <source>
        <dbReference type="Google" id="ProtNLM"/>
    </source>
</evidence>
<dbReference type="SUPFAM" id="SSF52129">
    <property type="entry name" value="Caspase-like"/>
    <property type="match status" value="1"/>
</dbReference>
<dbReference type="PROSITE" id="PS01122">
    <property type="entry name" value="CASPASE_CYS"/>
    <property type="match status" value="1"/>
</dbReference>
<keyword evidence="4" id="KW-0378">Hydrolase</keyword>
<dbReference type="Gene3D" id="3.40.50.1460">
    <property type="match status" value="1"/>
</dbReference>
<evidence type="ECO:0000313" key="13">
    <source>
        <dbReference type="Proteomes" id="UP001460270"/>
    </source>
</evidence>
<evidence type="ECO:0000256" key="4">
    <source>
        <dbReference type="ARBA" id="ARBA00022801"/>
    </source>
</evidence>
<feature type="region of interest" description="Disordered" evidence="9">
    <location>
        <begin position="1"/>
        <end position="54"/>
    </location>
</feature>
<feature type="domain" description="Caspase family p20" evidence="11">
    <location>
        <begin position="65"/>
        <end position="189"/>
    </location>
</feature>
<name>A0AAW0NJB7_9GOBI</name>
<evidence type="ECO:0000256" key="9">
    <source>
        <dbReference type="SAM" id="MobiDB-lite"/>
    </source>
</evidence>
<feature type="active site" evidence="7">
    <location>
        <position position="185"/>
    </location>
</feature>
<dbReference type="InterPro" id="IPR001309">
    <property type="entry name" value="Pept_C14_p20"/>
</dbReference>